<dbReference type="EMBL" id="JBJKFK010001319">
    <property type="protein sequence ID" value="KAL3313394.1"/>
    <property type="molecule type" value="Genomic_DNA"/>
</dbReference>
<dbReference type="InterPro" id="IPR003938">
    <property type="entry name" value="K_chnl_volt-dep_EAG/ELK/ERG"/>
</dbReference>
<evidence type="ECO:0000256" key="5">
    <source>
        <dbReference type="SAM" id="MobiDB-lite"/>
    </source>
</evidence>
<evidence type="ECO:0000259" key="7">
    <source>
        <dbReference type="Pfam" id="PF00520"/>
    </source>
</evidence>
<evidence type="ECO:0000256" key="4">
    <source>
        <dbReference type="ARBA" id="ARBA00023136"/>
    </source>
</evidence>
<proteinExistence type="predicted"/>
<comment type="caution">
    <text evidence="8">The sequence shown here is derived from an EMBL/GenBank/DDBJ whole genome shotgun (WGS) entry which is preliminary data.</text>
</comment>
<evidence type="ECO:0000256" key="6">
    <source>
        <dbReference type="SAM" id="Phobius"/>
    </source>
</evidence>
<dbReference type="SUPFAM" id="SSF81324">
    <property type="entry name" value="Voltage-gated potassium channels"/>
    <property type="match status" value="1"/>
</dbReference>
<evidence type="ECO:0000313" key="9">
    <source>
        <dbReference type="Proteomes" id="UP001626550"/>
    </source>
</evidence>
<evidence type="ECO:0000256" key="1">
    <source>
        <dbReference type="ARBA" id="ARBA00004141"/>
    </source>
</evidence>
<feature type="transmembrane region" description="Helical" evidence="6">
    <location>
        <begin position="419"/>
        <end position="438"/>
    </location>
</feature>
<dbReference type="InterPro" id="IPR050818">
    <property type="entry name" value="KCNH_animal-type"/>
</dbReference>
<keyword evidence="9" id="KW-1185">Reference proteome</keyword>
<gene>
    <name evidence="8" type="primary">KCNH7_5</name>
    <name evidence="8" type="ORF">Ciccas_008003</name>
</gene>
<feature type="transmembrane region" description="Helical" evidence="6">
    <location>
        <begin position="350"/>
        <end position="374"/>
    </location>
</feature>
<dbReference type="InterPro" id="IPR005821">
    <property type="entry name" value="Ion_trans_dom"/>
</dbReference>
<sequence length="457" mass="51567">MAEKKPTIKIPVINADDIEQASVTSEATKKVAKTSFRGISSSSSSKKHHGTANQTNNPSKKKSGDVGPLSGNDSVPLVANQLTAMIPLMSIQPHLNQMLGTNDTFRLVLSTQTEHNKSHVTEKFAQTAHDQSESATERAIFFELRGLVNVHRLLSRFGSPNQWCIIHLFCFSSSKQILSMDEDMNLEHRMQSTRMYRYILKHYSPVRAFWDWFILVLVLYTVIATPYSAVFGHSNASEDSATAMRGVLDAFKIIDIVVDIMFMLDIVINFRTTYVNRNDEVVSNPRKIACHYLKGWFVIDLFAAIPFDNILSPVKSEKTMVPQTALLKAVRLLRLVSVVRKLDRYSEYGWAILVLLTAFFALIAHWLACIWYWIGNYERSSLSSNRFADIGWLSSLANQTQQPYLSDDKHSGPDIYTKYITALYFTFSSLTSIGFGNVSPNTNMEKIFSIIIMLAGC</sequence>
<evidence type="ECO:0000256" key="3">
    <source>
        <dbReference type="ARBA" id="ARBA00022989"/>
    </source>
</evidence>
<protein>
    <submittedName>
        <fullName evidence="8">Potassium voltage-gated channel subfamily H member 7</fullName>
    </submittedName>
</protein>
<organism evidence="8 9">
    <name type="scientific">Cichlidogyrus casuarinus</name>
    <dbReference type="NCBI Taxonomy" id="1844966"/>
    <lineage>
        <taxon>Eukaryota</taxon>
        <taxon>Metazoa</taxon>
        <taxon>Spiralia</taxon>
        <taxon>Lophotrochozoa</taxon>
        <taxon>Platyhelminthes</taxon>
        <taxon>Monogenea</taxon>
        <taxon>Monopisthocotylea</taxon>
        <taxon>Dactylogyridea</taxon>
        <taxon>Ancyrocephalidae</taxon>
        <taxon>Cichlidogyrus</taxon>
    </lineage>
</organism>
<dbReference type="PRINTS" id="PR01463">
    <property type="entry name" value="EAGCHANLFMLY"/>
</dbReference>
<dbReference type="PANTHER" id="PTHR10217">
    <property type="entry name" value="VOLTAGE AND LIGAND GATED POTASSIUM CHANNEL"/>
    <property type="match status" value="1"/>
</dbReference>
<dbReference type="Pfam" id="PF00520">
    <property type="entry name" value="Ion_trans"/>
    <property type="match status" value="1"/>
</dbReference>
<dbReference type="PANTHER" id="PTHR10217:SF548">
    <property type="entry name" value="GH12235P"/>
    <property type="match status" value="1"/>
</dbReference>
<name>A0ABD2Q185_9PLAT</name>
<accession>A0ABD2Q185</accession>
<keyword evidence="4 6" id="KW-0472">Membrane</keyword>
<feature type="region of interest" description="Disordered" evidence="5">
    <location>
        <begin position="20"/>
        <end position="72"/>
    </location>
</feature>
<evidence type="ECO:0000313" key="8">
    <source>
        <dbReference type="EMBL" id="KAL3313394.1"/>
    </source>
</evidence>
<feature type="transmembrane region" description="Helical" evidence="6">
    <location>
        <begin position="250"/>
        <end position="268"/>
    </location>
</feature>
<dbReference type="GO" id="GO:0016020">
    <property type="term" value="C:membrane"/>
    <property type="evidence" value="ECO:0007669"/>
    <property type="project" value="UniProtKB-SubCell"/>
</dbReference>
<feature type="transmembrane region" description="Helical" evidence="6">
    <location>
        <begin position="209"/>
        <end position="230"/>
    </location>
</feature>
<evidence type="ECO:0000256" key="2">
    <source>
        <dbReference type="ARBA" id="ARBA00022692"/>
    </source>
</evidence>
<keyword evidence="3 6" id="KW-1133">Transmembrane helix</keyword>
<dbReference type="AlphaFoldDB" id="A0ABD2Q185"/>
<comment type="subcellular location">
    <subcellularLocation>
        <location evidence="1">Membrane</location>
        <topology evidence="1">Multi-pass membrane protein</topology>
    </subcellularLocation>
</comment>
<dbReference type="Proteomes" id="UP001626550">
    <property type="component" value="Unassembled WGS sequence"/>
</dbReference>
<dbReference type="Gene3D" id="1.10.287.70">
    <property type="match status" value="1"/>
</dbReference>
<keyword evidence="2 6" id="KW-0812">Transmembrane</keyword>
<feature type="domain" description="Ion transport" evidence="7">
    <location>
        <begin position="209"/>
        <end position="456"/>
    </location>
</feature>
<reference evidence="8 9" key="1">
    <citation type="submission" date="2024-11" db="EMBL/GenBank/DDBJ databases">
        <title>Adaptive evolution of stress response genes in parasites aligns with host niche diversity.</title>
        <authorList>
            <person name="Hahn C."/>
            <person name="Resl P."/>
        </authorList>
    </citation>
    <scope>NUCLEOTIDE SEQUENCE [LARGE SCALE GENOMIC DNA]</scope>
    <source>
        <strain evidence="8">EGGRZ-B1_66</strain>
        <tissue evidence="8">Body</tissue>
    </source>
</reference>